<evidence type="ECO:0000313" key="10">
    <source>
        <dbReference type="EMBL" id="MWR41752.1"/>
    </source>
</evidence>
<dbReference type="GO" id="GO:0008939">
    <property type="term" value="F:nicotinate-nucleotide-dimethylbenzimidazole phosphoribosyltransferase activity"/>
    <property type="evidence" value="ECO:0007669"/>
    <property type="project" value="UniProtKB-EC"/>
</dbReference>
<keyword evidence="7 10" id="KW-0808">Transferase</keyword>
<comment type="similarity">
    <text evidence="2">Belongs to the CobT family.</text>
</comment>
<evidence type="ECO:0000256" key="9">
    <source>
        <dbReference type="ARBA" id="ARBA00047340"/>
    </source>
</evidence>
<name>A0A8T5ZJS0_ECOLX</name>
<dbReference type="Pfam" id="PF02277">
    <property type="entry name" value="DBI_PRT"/>
    <property type="match status" value="1"/>
</dbReference>
<evidence type="ECO:0000256" key="7">
    <source>
        <dbReference type="ARBA" id="ARBA00022679"/>
    </source>
</evidence>
<reference evidence="10 11" key="1">
    <citation type="submission" date="2019-12" db="EMBL/GenBank/DDBJ databases">
        <title>Enteriobacteria Tanzani isolates_8377-8380.</title>
        <authorList>
            <person name="Subbiah M."/>
            <person name="Call D."/>
        </authorList>
    </citation>
    <scope>NUCLEOTIDE SEQUENCE [LARGE SCALE GENOMIC DNA]</scope>
    <source>
        <strain evidence="10 11">8379wE2</strain>
    </source>
</reference>
<evidence type="ECO:0000256" key="4">
    <source>
        <dbReference type="ARBA" id="ARBA00015486"/>
    </source>
</evidence>
<dbReference type="EC" id="2.4.2.21" evidence="3"/>
<sequence length="47" mass="4752">EMRLGEGSGAALAMPIIEAACAIYNNMGELAASNIVLPGNTTSDLNS</sequence>
<comment type="catalytic activity">
    <reaction evidence="9">
        <text>5,6-dimethylbenzimidazole + nicotinate beta-D-ribonucleotide = alpha-ribazole 5'-phosphate + nicotinate + H(+)</text>
        <dbReference type="Rhea" id="RHEA:11196"/>
        <dbReference type="ChEBI" id="CHEBI:15378"/>
        <dbReference type="ChEBI" id="CHEBI:15890"/>
        <dbReference type="ChEBI" id="CHEBI:32544"/>
        <dbReference type="ChEBI" id="CHEBI:57502"/>
        <dbReference type="ChEBI" id="CHEBI:57918"/>
        <dbReference type="EC" id="2.4.2.21"/>
    </reaction>
</comment>
<evidence type="ECO:0000256" key="5">
    <source>
        <dbReference type="ARBA" id="ARBA00022573"/>
    </source>
</evidence>
<keyword evidence="6 10" id="KW-0328">Glycosyltransferase</keyword>
<organism evidence="10 11">
    <name type="scientific">Escherichia coli</name>
    <dbReference type="NCBI Taxonomy" id="562"/>
    <lineage>
        <taxon>Bacteria</taxon>
        <taxon>Pseudomonadati</taxon>
        <taxon>Pseudomonadota</taxon>
        <taxon>Gammaproteobacteria</taxon>
        <taxon>Enterobacterales</taxon>
        <taxon>Enterobacteriaceae</taxon>
        <taxon>Escherichia</taxon>
    </lineage>
</organism>
<dbReference type="InterPro" id="IPR023195">
    <property type="entry name" value="Nict_dMeBzImd_PRibTrfase_N"/>
</dbReference>
<gene>
    <name evidence="10" type="primary">cobT</name>
    <name evidence="10" type="ORF">GP975_27710</name>
</gene>
<comment type="pathway">
    <text evidence="1">Nucleoside biosynthesis; alpha-ribazole biosynthesis; alpha-ribazole from 5,6-dimethylbenzimidazole: step 1/2.</text>
</comment>
<evidence type="ECO:0000256" key="6">
    <source>
        <dbReference type="ARBA" id="ARBA00022676"/>
    </source>
</evidence>
<protein>
    <recommendedName>
        <fullName evidence="4">Nicotinate-nucleotide--dimethylbenzimidazole phosphoribosyltransferase</fullName>
        <ecNumber evidence="3">2.4.2.21</ecNumber>
    </recommendedName>
    <alternativeName>
        <fullName evidence="8">N(1)-alpha-phosphoribosyltransferase</fullName>
    </alternativeName>
</protein>
<evidence type="ECO:0000256" key="2">
    <source>
        <dbReference type="ARBA" id="ARBA00007110"/>
    </source>
</evidence>
<dbReference type="InterPro" id="IPR036087">
    <property type="entry name" value="Nict_dMeBzImd_PRibTrfase_sf"/>
</dbReference>
<dbReference type="AlphaFoldDB" id="A0A8T5ZJS0"/>
<evidence type="ECO:0000256" key="8">
    <source>
        <dbReference type="ARBA" id="ARBA00030686"/>
    </source>
</evidence>
<evidence type="ECO:0000313" key="11">
    <source>
        <dbReference type="Proteomes" id="UP000460875"/>
    </source>
</evidence>
<evidence type="ECO:0000256" key="3">
    <source>
        <dbReference type="ARBA" id="ARBA00011991"/>
    </source>
</evidence>
<dbReference type="InterPro" id="IPR003200">
    <property type="entry name" value="Nict_dMeBzImd_PRibTrfase"/>
</dbReference>
<feature type="non-terminal residue" evidence="10">
    <location>
        <position position="1"/>
    </location>
</feature>
<keyword evidence="5" id="KW-0169">Cobalamin biosynthesis</keyword>
<proteinExistence type="inferred from homology"/>
<comment type="caution">
    <text evidence="10">The sequence shown here is derived from an EMBL/GenBank/DDBJ whole genome shotgun (WGS) entry which is preliminary data.</text>
</comment>
<dbReference type="EMBL" id="WTQT01001207">
    <property type="protein sequence ID" value="MWR41752.1"/>
    <property type="molecule type" value="Genomic_DNA"/>
</dbReference>
<dbReference type="SUPFAM" id="SSF52733">
    <property type="entry name" value="Nicotinate mononucleotide:5,6-dimethylbenzimidazole phosphoribosyltransferase (CobT)"/>
    <property type="match status" value="1"/>
</dbReference>
<evidence type="ECO:0000256" key="1">
    <source>
        <dbReference type="ARBA" id="ARBA00005049"/>
    </source>
</evidence>
<dbReference type="Proteomes" id="UP000460875">
    <property type="component" value="Unassembled WGS sequence"/>
</dbReference>
<accession>A0A8T5ZJS0</accession>
<dbReference type="GO" id="GO:0009236">
    <property type="term" value="P:cobalamin biosynthetic process"/>
    <property type="evidence" value="ECO:0007669"/>
    <property type="project" value="UniProtKB-KW"/>
</dbReference>
<dbReference type="Gene3D" id="1.10.1610.10">
    <property type="match status" value="1"/>
</dbReference>